<evidence type="ECO:0000313" key="4">
    <source>
        <dbReference type="Proteomes" id="UP001474421"/>
    </source>
</evidence>
<protein>
    <submittedName>
        <fullName evidence="3">Protein mab-21-like 3</fullName>
    </submittedName>
</protein>
<dbReference type="EMBL" id="JAOTOJ010000009">
    <property type="protein sequence ID" value="KAK9395401.1"/>
    <property type="molecule type" value="Genomic_DNA"/>
</dbReference>
<dbReference type="Proteomes" id="UP001474421">
    <property type="component" value="Unassembled WGS sequence"/>
</dbReference>
<dbReference type="Pfam" id="PF20266">
    <property type="entry name" value="Mab-21_C"/>
    <property type="match status" value="1"/>
</dbReference>
<comment type="caution">
    <text evidence="3">The sequence shown here is derived from an EMBL/GenBank/DDBJ whole genome shotgun (WGS) entry which is preliminary data.</text>
</comment>
<feature type="domain" description="Mab-21-like HhH/H2TH-like" evidence="2">
    <location>
        <begin position="21"/>
        <end position="86"/>
    </location>
</feature>
<evidence type="ECO:0000256" key="1">
    <source>
        <dbReference type="ARBA" id="ARBA00022741"/>
    </source>
</evidence>
<dbReference type="InterPro" id="IPR046906">
    <property type="entry name" value="Mab-21_HhH/H2TH-like"/>
</dbReference>
<organism evidence="3 4">
    <name type="scientific">Crotalus adamanteus</name>
    <name type="common">Eastern diamondback rattlesnake</name>
    <dbReference type="NCBI Taxonomy" id="8729"/>
    <lineage>
        <taxon>Eukaryota</taxon>
        <taxon>Metazoa</taxon>
        <taxon>Chordata</taxon>
        <taxon>Craniata</taxon>
        <taxon>Vertebrata</taxon>
        <taxon>Euteleostomi</taxon>
        <taxon>Lepidosauria</taxon>
        <taxon>Squamata</taxon>
        <taxon>Bifurcata</taxon>
        <taxon>Unidentata</taxon>
        <taxon>Episquamata</taxon>
        <taxon>Toxicofera</taxon>
        <taxon>Serpentes</taxon>
        <taxon>Colubroidea</taxon>
        <taxon>Viperidae</taxon>
        <taxon>Crotalinae</taxon>
        <taxon>Crotalus</taxon>
    </lineage>
</organism>
<dbReference type="GO" id="GO:0000166">
    <property type="term" value="F:nucleotide binding"/>
    <property type="evidence" value="ECO:0007669"/>
    <property type="project" value="UniProtKB-KW"/>
</dbReference>
<proteinExistence type="predicted"/>
<name>A0AAW1B066_CROAD</name>
<dbReference type="PANTHER" id="PTHR10656">
    <property type="entry name" value="CELL FATE DETERMINING PROTEIN MAB21-RELATED"/>
    <property type="match status" value="1"/>
</dbReference>
<keyword evidence="4" id="KW-1185">Reference proteome</keyword>
<keyword evidence="1" id="KW-0547">Nucleotide-binding</keyword>
<reference evidence="3 4" key="1">
    <citation type="journal article" date="2024" name="Proc. Natl. Acad. Sci. U.S.A.">
        <title>The genetic regulatory architecture and epigenomic basis for age-related changes in rattlesnake venom.</title>
        <authorList>
            <person name="Hogan M.P."/>
            <person name="Holding M.L."/>
            <person name="Nystrom G.S."/>
            <person name="Colston T.J."/>
            <person name="Bartlett D.A."/>
            <person name="Mason A.J."/>
            <person name="Ellsworth S.A."/>
            <person name="Rautsaw R.M."/>
            <person name="Lawrence K.C."/>
            <person name="Strickland J.L."/>
            <person name="He B."/>
            <person name="Fraser P."/>
            <person name="Margres M.J."/>
            <person name="Gilbert D.M."/>
            <person name="Gibbs H.L."/>
            <person name="Parkinson C.L."/>
            <person name="Rokyta D.R."/>
        </authorList>
    </citation>
    <scope>NUCLEOTIDE SEQUENCE [LARGE SCALE GENOMIC DNA]</scope>
    <source>
        <strain evidence="3">DRR0105</strain>
    </source>
</reference>
<gene>
    <name evidence="3" type="ORF">NXF25_018762</name>
</gene>
<dbReference type="AlphaFoldDB" id="A0AAW1B066"/>
<sequence length="170" mass="19698">MKIDSTPGSHEASKVSIRSKNCSIAFNLLQTILLWCCEIHHGKEDWETLLSSLKILLGLLKHTLAKKHLPHYFLQPLNIFNKQYKTSNHIHQPLSLEVLAHEVSAMLADATAYLVPGHESAGCSVNQDYEEKATALREYKERHWEELRELKRMEDERMYKEVETTEEKTL</sequence>
<dbReference type="Gene3D" id="1.10.1410.40">
    <property type="match status" value="1"/>
</dbReference>
<accession>A0AAW1B066</accession>
<evidence type="ECO:0000313" key="3">
    <source>
        <dbReference type="EMBL" id="KAK9395401.1"/>
    </source>
</evidence>
<evidence type="ECO:0000259" key="2">
    <source>
        <dbReference type="Pfam" id="PF20266"/>
    </source>
</evidence>
<dbReference type="PANTHER" id="PTHR10656:SF38">
    <property type="entry name" value="NUCLEOTIDYLTRANSFERASE MAB21L1-RELATED"/>
    <property type="match status" value="1"/>
</dbReference>